<dbReference type="AlphaFoldDB" id="A0A9P5Q0K4"/>
<accession>A0A9P5Q0K4</accession>
<name>A0A9P5Q0K4_9AGAR</name>
<evidence type="ECO:0000313" key="1">
    <source>
        <dbReference type="EMBL" id="KAF9075906.1"/>
    </source>
</evidence>
<comment type="caution">
    <text evidence="1">The sequence shown here is derived from an EMBL/GenBank/DDBJ whole genome shotgun (WGS) entry which is preliminary data.</text>
</comment>
<organism evidence="1 2">
    <name type="scientific">Rhodocollybia butyracea</name>
    <dbReference type="NCBI Taxonomy" id="206335"/>
    <lineage>
        <taxon>Eukaryota</taxon>
        <taxon>Fungi</taxon>
        <taxon>Dikarya</taxon>
        <taxon>Basidiomycota</taxon>
        <taxon>Agaricomycotina</taxon>
        <taxon>Agaricomycetes</taxon>
        <taxon>Agaricomycetidae</taxon>
        <taxon>Agaricales</taxon>
        <taxon>Marasmiineae</taxon>
        <taxon>Omphalotaceae</taxon>
        <taxon>Rhodocollybia</taxon>
    </lineage>
</organism>
<dbReference type="OrthoDB" id="2745898at2759"/>
<sequence>MSPSSIFPPEIYDKIIDEVAPSKDVLSACSLVQRSWVPRSRTHMFHNVDFKVHTSPELDKRSSTKYTAAFQQHVASNSTVASYAHHLVLTLSNGENSASEIPQTSQLLNLRSLTLKCSHSIIYSVNDATLTRLLSFIRRNKKLQTISLQSVVIDPSAFDVFVACIAIRAPGLRSLHLHAIWAHDWVTDAWNRRRAVQGEFSYKSLSLERLCVSNCEEGVIPAFLRAYDLQRLERLALMALDWDSCVKMIATTMNVESLTHITLDLSSCKKFDNSLLHEEALFCRLSTIPTLQLILKQANDSPTVLQKLYCSALHPQPLLGHLHLQFQRLPYSGDTMVDKALWELCSLIPSLRVSVGFDQQESSQIARASTVCSRLKVSSLFPSMNRRGNFQLRPLDEWWSSNFAV</sequence>
<proteinExistence type="predicted"/>
<reference evidence="1" key="1">
    <citation type="submission" date="2020-11" db="EMBL/GenBank/DDBJ databases">
        <authorList>
            <consortium name="DOE Joint Genome Institute"/>
            <person name="Ahrendt S."/>
            <person name="Riley R."/>
            <person name="Andreopoulos W."/>
            <person name="Labutti K."/>
            <person name="Pangilinan J."/>
            <person name="Ruiz-Duenas F.J."/>
            <person name="Barrasa J.M."/>
            <person name="Sanchez-Garcia M."/>
            <person name="Camarero S."/>
            <person name="Miyauchi S."/>
            <person name="Serrano A."/>
            <person name="Linde D."/>
            <person name="Babiker R."/>
            <person name="Drula E."/>
            <person name="Ayuso-Fernandez I."/>
            <person name="Pacheco R."/>
            <person name="Padilla G."/>
            <person name="Ferreira P."/>
            <person name="Barriuso J."/>
            <person name="Kellner H."/>
            <person name="Castanera R."/>
            <person name="Alfaro M."/>
            <person name="Ramirez L."/>
            <person name="Pisabarro A.G."/>
            <person name="Kuo A."/>
            <person name="Tritt A."/>
            <person name="Lipzen A."/>
            <person name="He G."/>
            <person name="Yan M."/>
            <person name="Ng V."/>
            <person name="Cullen D."/>
            <person name="Martin F."/>
            <person name="Rosso M.-N."/>
            <person name="Henrissat B."/>
            <person name="Hibbett D."/>
            <person name="Martinez A.T."/>
            <person name="Grigoriev I.V."/>
        </authorList>
    </citation>
    <scope>NUCLEOTIDE SEQUENCE</scope>
    <source>
        <strain evidence="1">AH 40177</strain>
    </source>
</reference>
<dbReference type="Proteomes" id="UP000772434">
    <property type="component" value="Unassembled WGS sequence"/>
</dbReference>
<gene>
    <name evidence="1" type="ORF">BDP27DRAFT_964573</name>
</gene>
<keyword evidence="2" id="KW-1185">Reference proteome</keyword>
<evidence type="ECO:0000313" key="2">
    <source>
        <dbReference type="Proteomes" id="UP000772434"/>
    </source>
</evidence>
<protein>
    <submittedName>
        <fullName evidence="1">Uncharacterized protein</fullName>
    </submittedName>
</protein>
<dbReference type="SUPFAM" id="SSF52047">
    <property type="entry name" value="RNI-like"/>
    <property type="match status" value="1"/>
</dbReference>
<dbReference type="EMBL" id="JADNRY010000008">
    <property type="protein sequence ID" value="KAF9075906.1"/>
    <property type="molecule type" value="Genomic_DNA"/>
</dbReference>